<dbReference type="EMBL" id="BAABIS010000001">
    <property type="protein sequence ID" value="GAA4840398.1"/>
    <property type="molecule type" value="Genomic_DNA"/>
</dbReference>
<keyword evidence="2" id="KW-1185">Reference proteome</keyword>
<gene>
    <name evidence="1" type="ORF">GCM10023235_14900</name>
</gene>
<organism evidence="1 2">
    <name type="scientific">Kitasatospora terrestris</name>
    <dbReference type="NCBI Taxonomy" id="258051"/>
    <lineage>
        <taxon>Bacteria</taxon>
        <taxon>Bacillati</taxon>
        <taxon>Actinomycetota</taxon>
        <taxon>Actinomycetes</taxon>
        <taxon>Kitasatosporales</taxon>
        <taxon>Streptomycetaceae</taxon>
        <taxon>Kitasatospora</taxon>
    </lineage>
</organism>
<dbReference type="Proteomes" id="UP001501752">
    <property type="component" value="Unassembled WGS sequence"/>
</dbReference>
<accession>A0ABP9DEB4</accession>
<dbReference type="RefSeq" id="WP_345695962.1">
    <property type="nucleotide sequence ID" value="NZ_BAABIS010000001.1"/>
</dbReference>
<evidence type="ECO:0000313" key="1">
    <source>
        <dbReference type="EMBL" id="GAA4840398.1"/>
    </source>
</evidence>
<protein>
    <submittedName>
        <fullName evidence="1">Uncharacterized protein</fullName>
    </submittedName>
</protein>
<name>A0ABP9DEB4_9ACTN</name>
<comment type="caution">
    <text evidence="1">The sequence shown here is derived from an EMBL/GenBank/DDBJ whole genome shotgun (WGS) entry which is preliminary data.</text>
</comment>
<sequence length="100" mass="11453">MGTKMRALADRGFARDLIDVRAAAHRFTRADLEEYGRRVRDGLDLGELRARLMGAEWIDDEEFTAYGLTEAEIEELRGWTQAWADDLTQRAAADRDYEDG</sequence>
<reference evidence="2" key="1">
    <citation type="journal article" date="2019" name="Int. J. Syst. Evol. Microbiol.">
        <title>The Global Catalogue of Microorganisms (GCM) 10K type strain sequencing project: providing services to taxonomists for standard genome sequencing and annotation.</title>
        <authorList>
            <consortium name="The Broad Institute Genomics Platform"/>
            <consortium name="The Broad Institute Genome Sequencing Center for Infectious Disease"/>
            <person name="Wu L."/>
            <person name="Ma J."/>
        </authorList>
    </citation>
    <scope>NUCLEOTIDE SEQUENCE [LARGE SCALE GENOMIC DNA]</scope>
    <source>
        <strain evidence="2">JCM 13006</strain>
    </source>
</reference>
<proteinExistence type="predicted"/>
<evidence type="ECO:0000313" key="2">
    <source>
        <dbReference type="Proteomes" id="UP001501752"/>
    </source>
</evidence>